<evidence type="ECO:0000313" key="3">
    <source>
        <dbReference type="Proteomes" id="UP000295416"/>
    </source>
</evidence>
<dbReference type="Proteomes" id="UP000295416">
    <property type="component" value="Unassembled WGS sequence"/>
</dbReference>
<evidence type="ECO:0000313" key="2">
    <source>
        <dbReference type="EMBL" id="TCP22687.1"/>
    </source>
</evidence>
<dbReference type="AlphaFoldDB" id="A0A4R2NM65"/>
<proteinExistence type="predicted"/>
<keyword evidence="1" id="KW-1133">Transmembrane helix</keyword>
<name>A0A4R2NM65_9BACL</name>
<feature type="transmembrane region" description="Helical" evidence="1">
    <location>
        <begin position="85"/>
        <end position="106"/>
    </location>
</feature>
<gene>
    <name evidence="2" type="ORF">EV207_13429</name>
</gene>
<comment type="caution">
    <text evidence="2">The sequence shown here is derived from an EMBL/GenBank/DDBJ whole genome shotgun (WGS) entry which is preliminary data.</text>
</comment>
<evidence type="ECO:0000256" key="1">
    <source>
        <dbReference type="SAM" id="Phobius"/>
    </source>
</evidence>
<reference evidence="2 3" key="1">
    <citation type="submission" date="2019-03" db="EMBL/GenBank/DDBJ databases">
        <title>Genomic Encyclopedia of Type Strains, Phase IV (KMG-IV): sequencing the most valuable type-strain genomes for metagenomic binning, comparative biology and taxonomic classification.</title>
        <authorList>
            <person name="Goeker M."/>
        </authorList>
    </citation>
    <scope>NUCLEOTIDE SEQUENCE [LARGE SCALE GENOMIC DNA]</scope>
    <source>
        <strain evidence="2 3">DSM 19377</strain>
    </source>
</reference>
<keyword evidence="1" id="KW-0472">Membrane</keyword>
<dbReference type="EMBL" id="SLXK01000034">
    <property type="protein sequence ID" value="TCP22687.1"/>
    <property type="molecule type" value="Genomic_DNA"/>
</dbReference>
<sequence>MNMHVVSSFDHTIYLELVITALEEKGIEKDNILAIPLNKRTKERKLFDTIHKSDGVSVFDLGAALAVVFTVFGSSYGFIAEWGPILWGLIGAGFGFTVGFIIDILINKAKKKHEIKKGKSTEVFVVVSCNDANQVEIVERLLWEHFALGVTKLGG</sequence>
<keyword evidence="3" id="KW-1185">Reference proteome</keyword>
<accession>A0A4R2NM65</accession>
<organism evidence="2 3">
    <name type="scientific">Scopulibacillus darangshiensis</name>
    <dbReference type="NCBI Taxonomy" id="442528"/>
    <lineage>
        <taxon>Bacteria</taxon>
        <taxon>Bacillati</taxon>
        <taxon>Bacillota</taxon>
        <taxon>Bacilli</taxon>
        <taxon>Bacillales</taxon>
        <taxon>Sporolactobacillaceae</taxon>
        <taxon>Scopulibacillus</taxon>
    </lineage>
</organism>
<keyword evidence="1" id="KW-0812">Transmembrane</keyword>
<feature type="transmembrane region" description="Helical" evidence="1">
    <location>
        <begin position="58"/>
        <end position="79"/>
    </location>
</feature>
<dbReference type="RefSeq" id="WP_243647133.1">
    <property type="nucleotide sequence ID" value="NZ_SLXK01000034.1"/>
</dbReference>
<protein>
    <submittedName>
        <fullName evidence="2">Uncharacterized protein</fullName>
    </submittedName>
</protein>